<dbReference type="EMBL" id="CADCVQ010000070">
    <property type="protein sequence ID" value="CAA9495396.1"/>
    <property type="molecule type" value="Genomic_DNA"/>
</dbReference>
<sequence length="340" mass="38702">AARDHATAARRGRRRGLRRRGLQRQQPRADPGHHGGRPGDAVSGDRAGVARRAQVRRRQLPLPHDARGGRDLPRHPRGAAPGSRQLAGDVHQRDRAGVHERDDGRIPRRGRQDAPELRGQRRGYEEGRRPRPRARRHGRGRAGHARRHGGRRRLRRDQPDRPRAGGGVRRAHGRRRPRGRDRHEPRRLQVLARPRRRHPGDGDHRGHPPPPARHAHRHARLLERPAGHRRAPEGGGRRGRRRLRRADLGDPARHRARRAQGQHRHRRPPGDHRVHARALPRQPRRLGSARRRQGGARRPEADLHAAHAGARHGRPRRRLQADVARGHGRALCLRRALGGV</sequence>
<keyword evidence="2" id="KW-0456">Lyase</keyword>
<feature type="compositionally biased region" description="Basic and acidic residues" evidence="1">
    <location>
        <begin position="90"/>
        <end position="129"/>
    </location>
</feature>
<feature type="compositionally biased region" description="Basic residues" evidence="1">
    <location>
        <begin position="8"/>
        <end position="22"/>
    </location>
</feature>
<feature type="compositionally biased region" description="Basic and acidic residues" evidence="1">
    <location>
        <begin position="220"/>
        <end position="236"/>
    </location>
</feature>
<dbReference type="GO" id="GO:0004332">
    <property type="term" value="F:fructose-bisphosphate aldolase activity"/>
    <property type="evidence" value="ECO:0007669"/>
    <property type="project" value="UniProtKB-EC"/>
</dbReference>
<feature type="non-terminal residue" evidence="2">
    <location>
        <position position="1"/>
    </location>
</feature>
<feature type="compositionally biased region" description="Basic residues" evidence="1">
    <location>
        <begin position="254"/>
        <end position="267"/>
    </location>
</feature>
<feature type="compositionally biased region" description="Basic residues" evidence="1">
    <location>
        <begin position="309"/>
        <end position="318"/>
    </location>
</feature>
<feature type="region of interest" description="Disordered" evidence="1">
    <location>
        <begin position="1"/>
        <end position="322"/>
    </location>
</feature>
<feature type="compositionally biased region" description="Basic residues" evidence="1">
    <location>
        <begin position="274"/>
        <end position="295"/>
    </location>
</feature>
<proteinExistence type="predicted"/>
<feature type="compositionally biased region" description="Basic and acidic residues" evidence="1">
    <location>
        <begin position="64"/>
        <end position="74"/>
    </location>
</feature>
<protein>
    <submittedName>
        <fullName evidence="2">Fructose-bisphosphate aldolase class II</fullName>
        <ecNumber evidence="2">4.1.2.13</ecNumber>
    </submittedName>
</protein>
<dbReference type="EC" id="4.1.2.13" evidence="2"/>
<feature type="compositionally biased region" description="Basic residues" evidence="1">
    <location>
        <begin position="169"/>
        <end position="180"/>
    </location>
</feature>
<feature type="non-terminal residue" evidence="2">
    <location>
        <position position="340"/>
    </location>
</feature>
<organism evidence="2">
    <name type="scientific">uncultured Solirubrobacteraceae bacterium</name>
    <dbReference type="NCBI Taxonomy" id="1162706"/>
    <lineage>
        <taxon>Bacteria</taxon>
        <taxon>Bacillati</taxon>
        <taxon>Actinomycetota</taxon>
        <taxon>Thermoleophilia</taxon>
        <taxon>Solirubrobacterales</taxon>
        <taxon>Solirubrobacteraceae</taxon>
        <taxon>environmental samples</taxon>
    </lineage>
</organism>
<evidence type="ECO:0000313" key="2">
    <source>
        <dbReference type="EMBL" id="CAA9495396.1"/>
    </source>
</evidence>
<name>A0A6J4SM19_9ACTN</name>
<evidence type="ECO:0000256" key="1">
    <source>
        <dbReference type="SAM" id="MobiDB-lite"/>
    </source>
</evidence>
<accession>A0A6J4SM19</accession>
<gene>
    <name evidence="2" type="ORF">AVDCRST_MAG67-1648</name>
</gene>
<reference evidence="2" key="1">
    <citation type="submission" date="2020-02" db="EMBL/GenBank/DDBJ databases">
        <authorList>
            <person name="Meier V. D."/>
        </authorList>
    </citation>
    <scope>NUCLEOTIDE SEQUENCE</scope>
    <source>
        <strain evidence="2">AVDCRST_MAG67</strain>
    </source>
</reference>
<feature type="compositionally biased region" description="Basic residues" evidence="1">
    <location>
        <begin position="130"/>
        <end position="155"/>
    </location>
</feature>
<dbReference type="AlphaFoldDB" id="A0A6J4SM19"/>